<reference evidence="1 2" key="1">
    <citation type="journal article" date="2014" name="PLoS Genet.">
        <title>Analysis of the Phlebiopsis gigantea genome, transcriptome and secretome provides insight into its pioneer colonization strategies of wood.</title>
        <authorList>
            <person name="Hori C."/>
            <person name="Ishida T."/>
            <person name="Igarashi K."/>
            <person name="Samejima M."/>
            <person name="Suzuki H."/>
            <person name="Master E."/>
            <person name="Ferreira P."/>
            <person name="Ruiz-Duenas F.J."/>
            <person name="Held B."/>
            <person name="Canessa P."/>
            <person name="Larrondo L.F."/>
            <person name="Schmoll M."/>
            <person name="Druzhinina I.S."/>
            <person name="Kubicek C.P."/>
            <person name="Gaskell J.A."/>
            <person name="Kersten P."/>
            <person name="St John F."/>
            <person name="Glasner J."/>
            <person name="Sabat G."/>
            <person name="Splinter BonDurant S."/>
            <person name="Syed K."/>
            <person name="Yadav J."/>
            <person name="Mgbeahuruike A.C."/>
            <person name="Kovalchuk A."/>
            <person name="Asiegbu F.O."/>
            <person name="Lackner G."/>
            <person name="Hoffmeister D."/>
            <person name="Rencoret J."/>
            <person name="Gutierrez A."/>
            <person name="Sun H."/>
            <person name="Lindquist E."/>
            <person name="Barry K."/>
            <person name="Riley R."/>
            <person name="Grigoriev I.V."/>
            <person name="Henrissat B."/>
            <person name="Kues U."/>
            <person name="Berka R.M."/>
            <person name="Martinez A.T."/>
            <person name="Covert S.F."/>
            <person name="Blanchette R.A."/>
            <person name="Cullen D."/>
        </authorList>
    </citation>
    <scope>NUCLEOTIDE SEQUENCE [LARGE SCALE GENOMIC DNA]</scope>
    <source>
        <strain evidence="1 2">11061_1 CR5-6</strain>
    </source>
</reference>
<evidence type="ECO:0000313" key="2">
    <source>
        <dbReference type="Proteomes" id="UP000053257"/>
    </source>
</evidence>
<proteinExistence type="predicted"/>
<dbReference type="STRING" id="745531.A0A0C3PCM2"/>
<dbReference type="HOGENOM" id="CLU_112554_1_1_1"/>
<dbReference type="AlphaFoldDB" id="A0A0C3PCM2"/>
<accession>A0A0C3PCM2</accession>
<organism evidence="1 2">
    <name type="scientific">Phlebiopsis gigantea (strain 11061_1 CR5-6)</name>
    <name type="common">White-rot fungus</name>
    <name type="synonym">Peniophora gigantea</name>
    <dbReference type="NCBI Taxonomy" id="745531"/>
    <lineage>
        <taxon>Eukaryota</taxon>
        <taxon>Fungi</taxon>
        <taxon>Dikarya</taxon>
        <taxon>Basidiomycota</taxon>
        <taxon>Agaricomycotina</taxon>
        <taxon>Agaricomycetes</taxon>
        <taxon>Polyporales</taxon>
        <taxon>Phanerochaetaceae</taxon>
        <taxon>Phlebiopsis</taxon>
    </lineage>
</organism>
<dbReference type="OrthoDB" id="3203574at2759"/>
<protein>
    <submittedName>
        <fullName evidence="1">Uncharacterized protein</fullName>
    </submittedName>
</protein>
<sequence>MFPSASQQSSIYGSLAFSDVSFGSQTFPSQSLSDASLTGGERNPQDEFKQNIHNVQPLLGRISNLSISVLTKIEHAYHPHNNPIQTAAEASSLKQALHELAEFLKQTGVGALPLLDPTDPLVVLPTEEKLLEDTTKSIEAEYAKHKRLQESAATVVNLLTAVDQSVKR</sequence>
<name>A0A0C3PCM2_PHLG1</name>
<dbReference type="Proteomes" id="UP000053257">
    <property type="component" value="Unassembled WGS sequence"/>
</dbReference>
<dbReference type="EMBL" id="KN840648">
    <property type="protein sequence ID" value="KIP02873.1"/>
    <property type="molecule type" value="Genomic_DNA"/>
</dbReference>
<gene>
    <name evidence="1" type="ORF">PHLGIDRAFT_130494</name>
</gene>
<keyword evidence="2" id="KW-1185">Reference proteome</keyword>
<evidence type="ECO:0000313" key="1">
    <source>
        <dbReference type="EMBL" id="KIP02873.1"/>
    </source>
</evidence>